<evidence type="ECO:0000256" key="7">
    <source>
        <dbReference type="ARBA" id="ARBA00022833"/>
    </source>
</evidence>
<dbReference type="PROSITE" id="PS50089">
    <property type="entry name" value="ZF_RING_2"/>
    <property type="match status" value="1"/>
</dbReference>
<dbReference type="Pfam" id="PF13639">
    <property type="entry name" value="zf-RING_2"/>
    <property type="match status" value="1"/>
</dbReference>
<evidence type="ECO:0000313" key="12">
    <source>
        <dbReference type="Proteomes" id="UP000237347"/>
    </source>
</evidence>
<evidence type="ECO:0000256" key="2">
    <source>
        <dbReference type="ARBA" id="ARBA00012483"/>
    </source>
</evidence>
<keyword evidence="4" id="KW-0479">Metal-binding</keyword>
<feature type="compositionally biased region" description="Basic and acidic residues" evidence="9">
    <location>
        <begin position="255"/>
        <end position="265"/>
    </location>
</feature>
<dbReference type="InterPro" id="IPR039525">
    <property type="entry name" value="RNF126-like_zinc-ribbon"/>
</dbReference>
<dbReference type="Pfam" id="PF14369">
    <property type="entry name" value="Zn_ribbon_19"/>
    <property type="match status" value="1"/>
</dbReference>
<feature type="compositionally biased region" description="Low complexity" evidence="9">
    <location>
        <begin position="283"/>
        <end position="293"/>
    </location>
</feature>
<dbReference type="PANTHER" id="PTHR15710:SF34">
    <property type="entry name" value="E3 UBIQUITIN-PROTEIN LIGASE RHC1A-RELATED"/>
    <property type="match status" value="1"/>
</dbReference>
<dbReference type="SMART" id="SM00184">
    <property type="entry name" value="RING"/>
    <property type="match status" value="1"/>
</dbReference>
<keyword evidence="6" id="KW-0833">Ubl conjugation pathway</keyword>
<keyword evidence="3" id="KW-0808">Transferase</keyword>
<protein>
    <recommendedName>
        <fullName evidence="2">RING-type E3 ubiquitin transferase</fullName>
        <ecNumber evidence="2">2.3.2.27</ecNumber>
    </recommendedName>
</protein>
<dbReference type="FunFam" id="3.30.40.10:FF:000022">
    <property type="entry name" value="E3 ubiquitin-protein ligase RING1-like"/>
    <property type="match status" value="1"/>
</dbReference>
<accession>A0AAW0LDL8</accession>
<keyword evidence="5 8" id="KW-0863">Zinc-finger</keyword>
<evidence type="ECO:0000256" key="9">
    <source>
        <dbReference type="SAM" id="MobiDB-lite"/>
    </source>
</evidence>
<evidence type="ECO:0000256" key="1">
    <source>
        <dbReference type="ARBA" id="ARBA00000900"/>
    </source>
</evidence>
<proteinExistence type="predicted"/>
<evidence type="ECO:0000256" key="3">
    <source>
        <dbReference type="ARBA" id="ARBA00022679"/>
    </source>
</evidence>
<evidence type="ECO:0000259" key="10">
    <source>
        <dbReference type="PROSITE" id="PS50089"/>
    </source>
</evidence>
<dbReference type="CDD" id="cd16667">
    <property type="entry name" value="RING-H2_RNF126-like"/>
    <property type="match status" value="1"/>
</dbReference>
<feature type="domain" description="RING-type" evidence="10">
    <location>
        <begin position="186"/>
        <end position="227"/>
    </location>
</feature>
<dbReference type="EMBL" id="PKMF04000126">
    <property type="protein sequence ID" value="KAK7848488.1"/>
    <property type="molecule type" value="Genomic_DNA"/>
</dbReference>
<dbReference type="GO" id="GO:0008270">
    <property type="term" value="F:zinc ion binding"/>
    <property type="evidence" value="ECO:0007669"/>
    <property type="project" value="UniProtKB-KW"/>
</dbReference>
<dbReference type="EC" id="2.3.2.27" evidence="2"/>
<dbReference type="Gene3D" id="3.30.40.10">
    <property type="entry name" value="Zinc/RING finger domain, C3HC4 (zinc finger)"/>
    <property type="match status" value="1"/>
</dbReference>
<comment type="caution">
    <text evidence="11">The sequence shown here is derived from an EMBL/GenBank/DDBJ whole genome shotgun (WGS) entry which is preliminary data.</text>
</comment>
<sequence>MSSGRNTHWCYRCSRPVRLRGRDGACPSCNGGFVQELDDMTRVSPFDLFGLDIDEDRDRRLGLMEAFSAFMRQRLADRSRGHDIRARSDAVPEHAPGFGPLLIFGGQIPFRLSGNGGVEALFNGTPGIGLTRGNAGDYFIGPGLEELFEQLSANDRRGPPPASRSSIDAMPTVKITQRHLRSDSHCPVCKDKFEIGSEARQMPCNHMYHTDCIVPWLVQHNSCPVCRQELPPQGSSSGRSSNSRGRSNNYSSNADGRESSRETQGRRNPFSYLWPFRSSTSSSNHNGAAGSSSPTIHENIHENNHEMGYSGWPFDY</sequence>
<gene>
    <name evidence="11" type="primary">RHC1A_6</name>
    <name evidence="11" type="ORF">CFP56_004869</name>
</gene>
<evidence type="ECO:0000256" key="8">
    <source>
        <dbReference type="PROSITE-ProRule" id="PRU00175"/>
    </source>
</evidence>
<dbReference type="PANTHER" id="PTHR15710">
    <property type="entry name" value="E3 UBIQUITIN-PROTEIN LIGASE PRAJA"/>
    <property type="match status" value="1"/>
</dbReference>
<dbReference type="GO" id="GO:0061630">
    <property type="term" value="F:ubiquitin protein ligase activity"/>
    <property type="evidence" value="ECO:0007669"/>
    <property type="project" value="UniProtKB-EC"/>
</dbReference>
<evidence type="ECO:0000256" key="6">
    <source>
        <dbReference type="ARBA" id="ARBA00022786"/>
    </source>
</evidence>
<dbReference type="InterPro" id="IPR013083">
    <property type="entry name" value="Znf_RING/FYVE/PHD"/>
</dbReference>
<evidence type="ECO:0000313" key="11">
    <source>
        <dbReference type="EMBL" id="KAK7848488.1"/>
    </source>
</evidence>
<keyword evidence="7" id="KW-0862">Zinc</keyword>
<dbReference type="GO" id="GO:0005737">
    <property type="term" value="C:cytoplasm"/>
    <property type="evidence" value="ECO:0007669"/>
    <property type="project" value="TreeGrafter"/>
</dbReference>
<dbReference type="InterPro" id="IPR001841">
    <property type="entry name" value="Znf_RING"/>
</dbReference>
<feature type="region of interest" description="Disordered" evidence="9">
    <location>
        <begin position="283"/>
        <end position="304"/>
    </location>
</feature>
<organism evidence="11 12">
    <name type="scientific">Quercus suber</name>
    <name type="common">Cork oak</name>
    <dbReference type="NCBI Taxonomy" id="58331"/>
    <lineage>
        <taxon>Eukaryota</taxon>
        <taxon>Viridiplantae</taxon>
        <taxon>Streptophyta</taxon>
        <taxon>Embryophyta</taxon>
        <taxon>Tracheophyta</taxon>
        <taxon>Spermatophyta</taxon>
        <taxon>Magnoliopsida</taxon>
        <taxon>eudicotyledons</taxon>
        <taxon>Gunneridae</taxon>
        <taxon>Pentapetalae</taxon>
        <taxon>rosids</taxon>
        <taxon>fabids</taxon>
        <taxon>Fagales</taxon>
        <taxon>Fagaceae</taxon>
        <taxon>Quercus</taxon>
    </lineage>
</organism>
<evidence type="ECO:0000256" key="4">
    <source>
        <dbReference type="ARBA" id="ARBA00022723"/>
    </source>
</evidence>
<evidence type="ECO:0000256" key="5">
    <source>
        <dbReference type="ARBA" id="ARBA00022771"/>
    </source>
</evidence>
<dbReference type="SUPFAM" id="SSF57850">
    <property type="entry name" value="RING/U-box"/>
    <property type="match status" value="1"/>
</dbReference>
<reference evidence="11 12" key="1">
    <citation type="journal article" date="2018" name="Sci. Data">
        <title>The draft genome sequence of cork oak.</title>
        <authorList>
            <person name="Ramos A.M."/>
            <person name="Usie A."/>
            <person name="Barbosa P."/>
            <person name="Barros P.M."/>
            <person name="Capote T."/>
            <person name="Chaves I."/>
            <person name="Simoes F."/>
            <person name="Abreu I."/>
            <person name="Carrasquinho I."/>
            <person name="Faro C."/>
            <person name="Guimaraes J.B."/>
            <person name="Mendonca D."/>
            <person name="Nobrega F."/>
            <person name="Rodrigues L."/>
            <person name="Saibo N.J.M."/>
            <person name="Varela M.C."/>
            <person name="Egas C."/>
            <person name="Matos J."/>
            <person name="Miguel C.M."/>
            <person name="Oliveira M.M."/>
            <person name="Ricardo C.P."/>
            <person name="Goncalves S."/>
        </authorList>
    </citation>
    <scope>NUCLEOTIDE SEQUENCE [LARGE SCALE GENOMIC DNA]</scope>
    <source>
        <strain evidence="12">cv. HL8</strain>
    </source>
</reference>
<dbReference type="AlphaFoldDB" id="A0AAW0LDL8"/>
<feature type="compositionally biased region" description="Low complexity" evidence="9">
    <location>
        <begin position="234"/>
        <end position="253"/>
    </location>
</feature>
<name>A0AAW0LDL8_QUESU</name>
<dbReference type="GO" id="GO:0016567">
    <property type="term" value="P:protein ubiquitination"/>
    <property type="evidence" value="ECO:0007669"/>
    <property type="project" value="TreeGrafter"/>
</dbReference>
<comment type="catalytic activity">
    <reaction evidence="1">
        <text>S-ubiquitinyl-[E2 ubiquitin-conjugating enzyme]-L-cysteine + [acceptor protein]-L-lysine = [E2 ubiquitin-conjugating enzyme]-L-cysteine + N(6)-ubiquitinyl-[acceptor protein]-L-lysine.</text>
        <dbReference type="EC" id="2.3.2.27"/>
    </reaction>
</comment>
<dbReference type="Proteomes" id="UP000237347">
    <property type="component" value="Unassembled WGS sequence"/>
</dbReference>
<keyword evidence="12" id="KW-1185">Reference proteome</keyword>
<feature type="region of interest" description="Disordered" evidence="9">
    <location>
        <begin position="230"/>
        <end position="271"/>
    </location>
</feature>